<dbReference type="GO" id="GO:0003677">
    <property type="term" value="F:DNA binding"/>
    <property type="evidence" value="ECO:0007669"/>
    <property type="project" value="UniProtKB-UniRule"/>
</dbReference>
<evidence type="ECO:0000313" key="8">
    <source>
        <dbReference type="Proteomes" id="UP000280346"/>
    </source>
</evidence>
<dbReference type="EMBL" id="RZIJ01000020">
    <property type="protein sequence ID" value="RUQ66510.1"/>
    <property type="molecule type" value="Genomic_DNA"/>
</dbReference>
<dbReference type="Pfam" id="PF00872">
    <property type="entry name" value="Transposase_mut"/>
    <property type="match status" value="1"/>
</dbReference>
<dbReference type="Proteomes" id="UP000280346">
    <property type="component" value="Unassembled WGS sequence"/>
</dbReference>
<sequence length="197" mass="22071">MTSMDTAASRSALPVASVKRTSTTRAWRFRLNAGSRRTGCWPTSSVLGKILQVGSRRCQHLLFVSRYSRSVDPKAFCNWMRNLLACVGKVHQTMVAATIRTAFAQETTEAAHEQWRHVADSLRPRFSKLAALMDQAEFDVLAYMVCPKDLRTKLHSTNPLERLNGEIKRRASVVGIFPCEAAVTRLVGALLLEQHNE</sequence>
<dbReference type="AlphaFoldDB" id="A0A433J3L9"/>
<accession>A0A433J3L9</accession>
<reference evidence="7 8" key="1">
    <citation type="submission" date="2018-12" db="EMBL/GenBank/DDBJ databases">
        <authorList>
            <person name="Yang Y."/>
        </authorList>
    </citation>
    <scope>NUCLEOTIDE SEQUENCE [LARGE SCALE GENOMIC DNA]</scope>
    <source>
        <strain evidence="7 8">GSF71</strain>
    </source>
</reference>
<comment type="similarity">
    <text evidence="2 6">Belongs to the transposase mutator family.</text>
</comment>
<comment type="caution">
    <text evidence="7">The sequence shown here is derived from an EMBL/GenBank/DDBJ whole genome shotgun (WGS) entry which is preliminary data.</text>
</comment>
<organism evidence="7 8">
    <name type="scientific">Azospirillum doebereinerae</name>
    <dbReference type="NCBI Taxonomy" id="92933"/>
    <lineage>
        <taxon>Bacteria</taxon>
        <taxon>Pseudomonadati</taxon>
        <taxon>Pseudomonadota</taxon>
        <taxon>Alphaproteobacteria</taxon>
        <taxon>Rhodospirillales</taxon>
        <taxon>Azospirillaceae</taxon>
        <taxon>Azospirillum</taxon>
    </lineage>
</organism>
<keyword evidence="4 6" id="KW-0238">DNA-binding</keyword>
<name>A0A433J3L9_9PROT</name>
<gene>
    <name evidence="7" type="ORF">EJ913_21990</name>
</gene>
<proteinExistence type="inferred from homology"/>
<keyword evidence="3 6" id="KW-0815">Transposition</keyword>
<comment type="function">
    <text evidence="1 6">Required for the transposition of the insertion element.</text>
</comment>
<keyword evidence="6" id="KW-0814">Transposable element</keyword>
<dbReference type="GO" id="GO:0006313">
    <property type="term" value="P:DNA transposition"/>
    <property type="evidence" value="ECO:0007669"/>
    <property type="project" value="UniProtKB-UniRule"/>
</dbReference>
<keyword evidence="8" id="KW-1185">Reference proteome</keyword>
<dbReference type="InterPro" id="IPR001207">
    <property type="entry name" value="Transposase_mutator"/>
</dbReference>
<dbReference type="GO" id="GO:0004803">
    <property type="term" value="F:transposase activity"/>
    <property type="evidence" value="ECO:0007669"/>
    <property type="project" value="UniProtKB-UniRule"/>
</dbReference>
<evidence type="ECO:0000313" key="7">
    <source>
        <dbReference type="EMBL" id="RUQ66510.1"/>
    </source>
</evidence>
<dbReference type="PANTHER" id="PTHR33217:SF7">
    <property type="entry name" value="TRANSPOSASE FOR INSERTION SEQUENCE ELEMENT IS1081"/>
    <property type="match status" value="1"/>
</dbReference>
<evidence type="ECO:0000256" key="3">
    <source>
        <dbReference type="ARBA" id="ARBA00022578"/>
    </source>
</evidence>
<protein>
    <recommendedName>
        <fullName evidence="6">Mutator family transposase</fullName>
    </recommendedName>
</protein>
<dbReference type="PANTHER" id="PTHR33217">
    <property type="entry name" value="TRANSPOSASE FOR INSERTION SEQUENCE ELEMENT IS1081"/>
    <property type="match status" value="1"/>
</dbReference>
<evidence type="ECO:0000256" key="2">
    <source>
        <dbReference type="ARBA" id="ARBA00010961"/>
    </source>
</evidence>
<evidence type="ECO:0000256" key="1">
    <source>
        <dbReference type="ARBA" id="ARBA00002190"/>
    </source>
</evidence>
<evidence type="ECO:0000256" key="5">
    <source>
        <dbReference type="ARBA" id="ARBA00023172"/>
    </source>
</evidence>
<keyword evidence="5 6" id="KW-0233">DNA recombination</keyword>
<evidence type="ECO:0000256" key="6">
    <source>
        <dbReference type="RuleBase" id="RU365089"/>
    </source>
</evidence>
<dbReference type="OrthoDB" id="165209at2"/>
<evidence type="ECO:0000256" key="4">
    <source>
        <dbReference type="ARBA" id="ARBA00023125"/>
    </source>
</evidence>